<organism evidence="1">
    <name type="scientific">Myoviridae sp. ctZYN8</name>
    <dbReference type="NCBI Taxonomy" id="2825128"/>
    <lineage>
        <taxon>Viruses</taxon>
        <taxon>Duplodnaviria</taxon>
        <taxon>Heunggongvirae</taxon>
        <taxon>Uroviricota</taxon>
        <taxon>Caudoviricetes</taxon>
    </lineage>
</organism>
<name>A0A8S5UAA3_9CAUD</name>
<reference evidence="1" key="1">
    <citation type="journal article" date="2021" name="Proc. Natl. Acad. Sci. U.S.A.">
        <title>A Catalog of Tens of Thousands of Viruses from Human Metagenomes Reveals Hidden Associations with Chronic Diseases.</title>
        <authorList>
            <person name="Tisza M.J."/>
            <person name="Buck C.B."/>
        </authorList>
    </citation>
    <scope>NUCLEOTIDE SEQUENCE</scope>
    <source>
        <strain evidence="1">CtZYN8</strain>
    </source>
</reference>
<protein>
    <submittedName>
        <fullName evidence="1">Pro-Pro endopeptidase-1</fullName>
    </submittedName>
</protein>
<dbReference type="EMBL" id="BK016052">
    <property type="protein sequence ID" value="DAF91388.1"/>
    <property type="molecule type" value="Genomic_DNA"/>
</dbReference>
<proteinExistence type="predicted"/>
<sequence length="525" mass="58912">MVTPVDIFRRKKIDARPMSTRERAMLPAAERVNSIFTADTEKASLLQRLANMLDDFLAGKRQEIILPDGTSTTVGVMQGKADFIAKARGFMAAEGMTPDARDNHITNIGARSRLALIFDTYTRSCYGQARWESGMTPEMLHAYPAWRFVRHPGARMPRPLHVLHEGAVRLKTDFQFWAVEMNSPAIGGFLLPWPLYGFNSWMDIESVSRAECIRAGLIGPNWAPGPVDLSQFGATLPERLMNRSASVQKIKDPALAARLRESLKKRLGADALDRDGRLAIPARELAQRMQQQAEQGSPVDVLPVQMMLNMDMVSKVGDKINIPASGISGKVRGAVSRAARSVDAVHTDGPLPQAHIRQTSSPQLLGSFNPWEKDAPIAISSAGKHPDLTVCHEIGHYVDLWGLGKGQCHLTPGMIPSEIEAEKRSKYGSEHSPEMDELMSAIMESTTLSIIRNIPGRYYRYLESRRECFARAYAQFIAVESRDKTLIKQLNHQRQERNLTQWTIKEFKPIRNAFRNLFRKKGWMK</sequence>
<evidence type="ECO:0000313" key="1">
    <source>
        <dbReference type="EMBL" id="DAF91388.1"/>
    </source>
</evidence>
<accession>A0A8S5UAA3</accession>